<evidence type="ECO:0000313" key="3">
    <source>
        <dbReference type="EMBL" id="CUF11394.1"/>
    </source>
</evidence>
<keyword evidence="4" id="KW-1185">Reference proteome</keyword>
<dbReference type="Pfam" id="PF00293">
    <property type="entry name" value="NUDIX"/>
    <property type="match status" value="1"/>
</dbReference>
<protein>
    <submittedName>
        <fullName evidence="3">NUDIX phosphohydrolase, putative</fullName>
    </submittedName>
</protein>
<dbReference type="Gene3D" id="3.90.79.10">
    <property type="entry name" value="Nucleoside Triphosphate Pyrophosphohydrolase"/>
    <property type="match status" value="1"/>
</dbReference>
<dbReference type="GO" id="GO:0004081">
    <property type="term" value="F:bis(5'-nucleosyl)-tetraphosphatase (asymmetrical) activity"/>
    <property type="evidence" value="ECO:0007669"/>
    <property type="project" value="TreeGrafter"/>
</dbReference>
<dbReference type="GO" id="GO:0006754">
    <property type="term" value="P:ATP biosynthetic process"/>
    <property type="evidence" value="ECO:0007669"/>
    <property type="project" value="TreeGrafter"/>
</dbReference>
<dbReference type="PANTHER" id="PTHR21340:SF0">
    <property type="entry name" value="BIS(5'-NUCLEOSYL)-TETRAPHOSPHATASE [ASYMMETRICAL]"/>
    <property type="match status" value="1"/>
</dbReference>
<dbReference type="SUPFAM" id="SSF55811">
    <property type="entry name" value="Nudix"/>
    <property type="match status" value="1"/>
</dbReference>
<dbReference type="VEuPathDB" id="TriTrypDB:BSAL_00480"/>
<accession>A0A0S4IT34</accession>
<dbReference type="PROSITE" id="PS51462">
    <property type="entry name" value="NUDIX"/>
    <property type="match status" value="1"/>
</dbReference>
<evidence type="ECO:0000259" key="2">
    <source>
        <dbReference type="PROSITE" id="PS51462"/>
    </source>
</evidence>
<organism evidence="3 4">
    <name type="scientific">Bodo saltans</name>
    <name type="common">Flagellated protozoan</name>
    <dbReference type="NCBI Taxonomy" id="75058"/>
    <lineage>
        <taxon>Eukaryota</taxon>
        <taxon>Discoba</taxon>
        <taxon>Euglenozoa</taxon>
        <taxon>Kinetoplastea</taxon>
        <taxon>Metakinetoplastina</taxon>
        <taxon>Eubodonida</taxon>
        <taxon>Bodonidae</taxon>
        <taxon>Bodo</taxon>
    </lineage>
</organism>
<dbReference type="InterPro" id="IPR000086">
    <property type="entry name" value="NUDIX_hydrolase_dom"/>
</dbReference>
<dbReference type="AlphaFoldDB" id="A0A0S4IT34"/>
<feature type="domain" description="Nudix hydrolase" evidence="2">
    <location>
        <begin position="233"/>
        <end position="364"/>
    </location>
</feature>
<dbReference type="CDD" id="cd02883">
    <property type="entry name" value="NUDIX_Hydrolase"/>
    <property type="match status" value="1"/>
</dbReference>
<dbReference type="InterPro" id="IPR051325">
    <property type="entry name" value="Nudix_hydrolase_domain"/>
</dbReference>
<evidence type="ECO:0000256" key="1">
    <source>
        <dbReference type="ARBA" id="ARBA00022801"/>
    </source>
</evidence>
<sequence length="395" mass="43693">MASELSIEKEKEKKMASQLQRAVLVVRVASVDVPQDLAAALPSNLKVESLEFNGSTEASQFLIARLLNTPQVESVIIVLPPNDADAIDGKSGPLSKDTLSVLAATSRFPHIFSIIFSDQISKNPAARYAACSLAKCHMVTHVINDLKKSLSTLANETRAGDLECPVCKKRSLTPIELRDHLPMFHINCKKTLQLRKYPCPICKESSSRDSIVVHVHDEHAPSGVHVESGRSMPKVVSFGLCVIQRKRDKKFLVVQEYENQGYWLPGGGIDGSEMPDVAAQRECLEEAGIHATLTGVLRVEVTPPTVSPYMRLRYIFYGHPTDEDEECKTFPDFESVGACWVSVDDLDHPDIQWRGDEPHEWFRYVANGGVIAPITFLTREGAPVQLVTKPVANIN</sequence>
<dbReference type="OrthoDB" id="447842at2759"/>
<reference evidence="4" key="1">
    <citation type="submission" date="2015-09" db="EMBL/GenBank/DDBJ databases">
        <authorList>
            <consortium name="Pathogen Informatics"/>
        </authorList>
    </citation>
    <scope>NUCLEOTIDE SEQUENCE [LARGE SCALE GENOMIC DNA]</scope>
    <source>
        <strain evidence="4">Lake Konstanz</strain>
    </source>
</reference>
<keyword evidence="1 3" id="KW-0378">Hydrolase</keyword>
<dbReference type="PANTHER" id="PTHR21340">
    <property type="entry name" value="DIADENOSINE 5,5-P1,P4-TETRAPHOSPHATE PYROPHOSPHOHYDROLASE MUTT"/>
    <property type="match status" value="1"/>
</dbReference>
<dbReference type="InterPro" id="IPR015797">
    <property type="entry name" value="NUDIX_hydrolase-like_dom_sf"/>
</dbReference>
<evidence type="ECO:0000313" key="4">
    <source>
        <dbReference type="Proteomes" id="UP000051952"/>
    </source>
</evidence>
<dbReference type="GO" id="GO:0006167">
    <property type="term" value="P:AMP biosynthetic process"/>
    <property type="evidence" value="ECO:0007669"/>
    <property type="project" value="TreeGrafter"/>
</dbReference>
<dbReference type="InterPro" id="IPR013087">
    <property type="entry name" value="Znf_C2H2_type"/>
</dbReference>
<proteinExistence type="predicted"/>
<name>A0A0S4IT34_BODSA</name>
<dbReference type="EMBL" id="CYKH01000241">
    <property type="protein sequence ID" value="CUF11394.1"/>
    <property type="molecule type" value="Genomic_DNA"/>
</dbReference>
<gene>
    <name evidence="3" type="ORF">BSAL_00480</name>
</gene>
<dbReference type="SMART" id="SM00355">
    <property type="entry name" value="ZnF_C2H2"/>
    <property type="match status" value="2"/>
</dbReference>
<dbReference type="Proteomes" id="UP000051952">
    <property type="component" value="Unassembled WGS sequence"/>
</dbReference>